<protein>
    <submittedName>
        <fullName evidence="3">DUF5358 family protein</fullName>
    </submittedName>
</protein>
<feature type="region of interest" description="Disordered" evidence="1">
    <location>
        <begin position="158"/>
        <end position="213"/>
    </location>
</feature>
<evidence type="ECO:0000313" key="3">
    <source>
        <dbReference type="EMBL" id="MFD1806898.1"/>
    </source>
</evidence>
<dbReference type="PROSITE" id="PS51257">
    <property type="entry name" value="PROKAR_LIPOPROTEIN"/>
    <property type="match status" value="1"/>
</dbReference>
<accession>A0ABW4NXA1</accession>
<keyword evidence="2" id="KW-0732">Signal</keyword>
<dbReference type="Pfam" id="PF17311">
    <property type="entry name" value="DUF5358"/>
    <property type="match status" value="1"/>
</dbReference>
<feature type="chain" id="PRO_5046165502" evidence="2">
    <location>
        <begin position="20"/>
        <end position="213"/>
    </location>
</feature>
<dbReference type="InterPro" id="IPR035279">
    <property type="entry name" value="DUF5358"/>
</dbReference>
<dbReference type="EMBL" id="JBHUFP010000025">
    <property type="protein sequence ID" value="MFD1806898.1"/>
    <property type="molecule type" value="Genomic_DNA"/>
</dbReference>
<proteinExistence type="predicted"/>
<gene>
    <name evidence="3" type="ORF">ACFSAV_11065</name>
</gene>
<evidence type="ECO:0000256" key="1">
    <source>
        <dbReference type="SAM" id="MobiDB-lite"/>
    </source>
</evidence>
<evidence type="ECO:0000256" key="2">
    <source>
        <dbReference type="SAM" id="SignalP"/>
    </source>
</evidence>
<dbReference type="RefSeq" id="WP_379099632.1">
    <property type="nucleotide sequence ID" value="NZ_JBHUFP010000025.1"/>
</dbReference>
<keyword evidence="4" id="KW-1185">Reference proteome</keyword>
<dbReference type="Proteomes" id="UP001597420">
    <property type="component" value="Unassembled WGS sequence"/>
</dbReference>
<reference evidence="4" key="1">
    <citation type="journal article" date="2019" name="Int. J. Syst. Evol. Microbiol.">
        <title>The Global Catalogue of Microorganisms (GCM) 10K type strain sequencing project: providing services to taxonomists for standard genome sequencing and annotation.</title>
        <authorList>
            <consortium name="The Broad Institute Genomics Platform"/>
            <consortium name="The Broad Institute Genome Sequencing Center for Infectious Disease"/>
            <person name="Wu L."/>
            <person name="Ma J."/>
        </authorList>
    </citation>
    <scope>NUCLEOTIDE SEQUENCE [LARGE SCALE GENOMIC DNA]</scope>
    <source>
        <strain evidence="4">CCM 7950</strain>
    </source>
</reference>
<organism evidence="3 4">
    <name type="scientific">Pasteurella oralis</name>
    <dbReference type="NCBI Taxonomy" id="1071947"/>
    <lineage>
        <taxon>Bacteria</taxon>
        <taxon>Pseudomonadati</taxon>
        <taxon>Pseudomonadota</taxon>
        <taxon>Gammaproteobacteria</taxon>
        <taxon>Pasteurellales</taxon>
        <taxon>Pasteurellaceae</taxon>
        <taxon>Pasteurella</taxon>
    </lineage>
</organism>
<name>A0ABW4NXA1_9PAST</name>
<feature type="signal peptide" evidence="2">
    <location>
        <begin position="1"/>
        <end position="19"/>
    </location>
</feature>
<evidence type="ECO:0000313" key="4">
    <source>
        <dbReference type="Proteomes" id="UP001597420"/>
    </source>
</evidence>
<sequence length="213" mass="25778">MFKKLLIGLSILSLTACVAYYPYPQYEPQYEPKFEPPFEHSESSRKPKVNTPQYKISTEQMHKFVLAQNNTHSCLDPELGKQQDQRLTALEKQVLKDLVYEELVKIVGKENAQTIYDDPESYRYFQFKYKQVKHDITNIRERDCRTLKERYQQRFKEARRARGLEEPRDTSIHGRIQEQQKSIERRIREQQESIERRIRDQQEEMERRMKSPF</sequence>
<comment type="caution">
    <text evidence="3">The sequence shown here is derived from an EMBL/GenBank/DDBJ whole genome shotgun (WGS) entry which is preliminary data.</text>
</comment>